<organism evidence="3 4">
    <name type="scientific">Apiospora hydei</name>
    <dbReference type="NCBI Taxonomy" id="1337664"/>
    <lineage>
        <taxon>Eukaryota</taxon>
        <taxon>Fungi</taxon>
        <taxon>Dikarya</taxon>
        <taxon>Ascomycota</taxon>
        <taxon>Pezizomycotina</taxon>
        <taxon>Sordariomycetes</taxon>
        <taxon>Xylariomycetidae</taxon>
        <taxon>Amphisphaeriales</taxon>
        <taxon>Apiosporaceae</taxon>
        <taxon>Apiospora</taxon>
    </lineage>
</organism>
<keyword evidence="2" id="KW-0812">Transmembrane</keyword>
<keyword evidence="4" id="KW-1185">Reference proteome</keyword>
<dbReference type="RefSeq" id="XP_066669792.1">
    <property type="nucleotide sequence ID" value="XM_066810869.1"/>
</dbReference>
<evidence type="ECO:0000313" key="4">
    <source>
        <dbReference type="Proteomes" id="UP001433268"/>
    </source>
</evidence>
<keyword evidence="2" id="KW-0472">Membrane</keyword>
<keyword evidence="2" id="KW-1133">Transmembrane helix</keyword>
<feature type="compositionally biased region" description="Polar residues" evidence="1">
    <location>
        <begin position="83"/>
        <end position="96"/>
    </location>
</feature>
<dbReference type="PRINTS" id="PR01217">
    <property type="entry name" value="PRICHEXTENSN"/>
</dbReference>
<comment type="caution">
    <text evidence="3">The sequence shown here is derived from an EMBL/GenBank/DDBJ whole genome shotgun (WGS) entry which is preliminary data.</text>
</comment>
<evidence type="ECO:0000256" key="2">
    <source>
        <dbReference type="SAM" id="Phobius"/>
    </source>
</evidence>
<dbReference type="GeneID" id="92043929"/>
<protein>
    <submittedName>
        <fullName evidence="3">Uncharacterized protein</fullName>
    </submittedName>
</protein>
<dbReference type="EMBL" id="JAQQWN010000005">
    <property type="protein sequence ID" value="KAK8085283.1"/>
    <property type="molecule type" value="Genomic_DNA"/>
</dbReference>
<dbReference type="Proteomes" id="UP001433268">
    <property type="component" value="Unassembled WGS sequence"/>
</dbReference>
<evidence type="ECO:0000256" key="1">
    <source>
        <dbReference type="SAM" id="MobiDB-lite"/>
    </source>
</evidence>
<feature type="compositionally biased region" description="Pro residues" evidence="1">
    <location>
        <begin position="33"/>
        <end position="82"/>
    </location>
</feature>
<name>A0ABR1WPE2_9PEZI</name>
<evidence type="ECO:0000313" key="3">
    <source>
        <dbReference type="EMBL" id="KAK8085283.1"/>
    </source>
</evidence>
<reference evidence="3 4" key="1">
    <citation type="submission" date="2023-01" db="EMBL/GenBank/DDBJ databases">
        <title>Analysis of 21 Apiospora genomes using comparative genomics revels a genus with tremendous synthesis potential of carbohydrate active enzymes and secondary metabolites.</title>
        <authorList>
            <person name="Sorensen T."/>
        </authorList>
    </citation>
    <scope>NUCLEOTIDE SEQUENCE [LARGE SCALE GENOMIC DNA]</scope>
    <source>
        <strain evidence="3 4">CBS 114990</strain>
    </source>
</reference>
<sequence>MTGVCGGSMPCATPSDGMATAMRQAVPRQQESAPPPPPLQAPPPPLPPPPPPGLPPPPPPPFPPPPPPLPPVAPIPPPPPLPQSSTAPVSAPTQSPQLPPGTLFLPDAALAGVVGGEGLGNAYCPCFTDLSRGGTSIISTSSYPFDTVVIAGALLFGAWLGGATAAVVLGLRLRQRVVYG</sequence>
<feature type="region of interest" description="Disordered" evidence="1">
    <location>
        <begin position="1"/>
        <end position="103"/>
    </location>
</feature>
<gene>
    <name evidence="3" type="ORF">PG997_006554</name>
</gene>
<proteinExistence type="predicted"/>
<accession>A0ABR1WPE2</accession>
<feature type="transmembrane region" description="Helical" evidence="2">
    <location>
        <begin position="148"/>
        <end position="171"/>
    </location>
</feature>